<keyword evidence="3" id="KW-1185">Reference proteome</keyword>
<gene>
    <name evidence="2" type="ORF">HPB52_004633</name>
</gene>
<reference evidence="2" key="2">
    <citation type="submission" date="2021-09" db="EMBL/GenBank/DDBJ databases">
        <authorList>
            <person name="Jia N."/>
            <person name="Wang J."/>
            <person name="Shi W."/>
            <person name="Du L."/>
            <person name="Sun Y."/>
            <person name="Zhan W."/>
            <person name="Jiang J."/>
            <person name="Wang Q."/>
            <person name="Zhang B."/>
            <person name="Ji P."/>
            <person name="Sakyi L.B."/>
            <person name="Cui X."/>
            <person name="Yuan T."/>
            <person name="Jiang B."/>
            <person name="Yang W."/>
            <person name="Lam T.T.-Y."/>
            <person name="Chang Q."/>
            <person name="Ding S."/>
            <person name="Wang X."/>
            <person name="Zhu J."/>
            <person name="Ruan X."/>
            <person name="Zhao L."/>
            <person name="Wei J."/>
            <person name="Que T."/>
            <person name="Du C."/>
            <person name="Cheng J."/>
            <person name="Dai P."/>
            <person name="Han X."/>
            <person name="Huang E."/>
            <person name="Gao Y."/>
            <person name="Liu J."/>
            <person name="Shao H."/>
            <person name="Ye R."/>
            <person name="Li L."/>
            <person name="Wei W."/>
            <person name="Wang X."/>
            <person name="Wang C."/>
            <person name="Huo Q."/>
            <person name="Li W."/>
            <person name="Guo W."/>
            <person name="Chen H."/>
            <person name="Chen S."/>
            <person name="Zhou L."/>
            <person name="Zhou L."/>
            <person name="Ni X."/>
            <person name="Tian J."/>
            <person name="Zhou Y."/>
            <person name="Sheng Y."/>
            <person name="Liu T."/>
            <person name="Pan Y."/>
            <person name="Xia L."/>
            <person name="Li J."/>
            <person name="Zhao F."/>
            <person name="Cao W."/>
        </authorList>
    </citation>
    <scope>NUCLEOTIDE SEQUENCE</scope>
    <source>
        <strain evidence="2">Rsan-2018</strain>
        <tissue evidence="2">Larvae</tissue>
    </source>
</reference>
<evidence type="ECO:0000256" key="1">
    <source>
        <dbReference type="SAM" id="MobiDB-lite"/>
    </source>
</evidence>
<reference evidence="2" key="1">
    <citation type="journal article" date="2020" name="Cell">
        <title>Large-Scale Comparative Analyses of Tick Genomes Elucidate Their Genetic Diversity and Vector Capacities.</title>
        <authorList>
            <consortium name="Tick Genome and Microbiome Consortium (TIGMIC)"/>
            <person name="Jia N."/>
            <person name="Wang J."/>
            <person name="Shi W."/>
            <person name="Du L."/>
            <person name="Sun Y."/>
            <person name="Zhan W."/>
            <person name="Jiang J.F."/>
            <person name="Wang Q."/>
            <person name="Zhang B."/>
            <person name="Ji P."/>
            <person name="Bell-Sakyi L."/>
            <person name="Cui X.M."/>
            <person name="Yuan T.T."/>
            <person name="Jiang B.G."/>
            <person name="Yang W.F."/>
            <person name="Lam T.T."/>
            <person name="Chang Q.C."/>
            <person name="Ding S.J."/>
            <person name="Wang X.J."/>
            <person name="Zhu J.G."/>
            <person name="Ruan X.D."/>
            <person name="Zhao L."/>
            <person name="Wei J.T."/>
            <person name="Ye R.Z."/>
            <person name="Que T.C."/>
            <person name="Du C.H."/>
            <person name="Zhou Y.H."/>
            <person name="Cheng J.X."/>
            <person name="Dai P.F."/>
            <person name="Guo W.B."/>
            <person name="Han X.H."/>
            <person name="Huang E.J."/>
            <person name="Li L.F."/>
            <person name="Wei W."/>
            <person name="Gao Y.C."/>
            <person name="Liu J.Z."/>
            <person name="Shao H.Z."/>
            <person name="Wang X."/>
            <person name="Wang C.C."/>
            <person name="Yang T.C."/>
            <person name="Huo Q.B."/>
            <person name="Li W."/>
            <person name="Chen H.Y."/>
            <person name="Chen S.E."/>
            <person name="Zhou L.G."/>
            <person name="Ni X.B."/>
            <person name="Tian J.H."/>
            <person name="Sheng Y."/>
            <person name="Liu T."/>
            <person name="Pan Y.S."/>
            <person name="Xia L.Y."/>
            <person name="Li J."/>
            <person name="Zhao F."/>
            <person name="Cao W.C."/>
        </authorList>
    </citation>
    <scope>NUCLEOTIDE SEQUENCE</scope>
    <source>
        <strain evidence="2">Rsan-2018</strain>
    </source>
</reference>
<protein>
    <submittedName>
        <fullName evidence="2">Uncharacterized protein</fullName>
    </submittedName>
</protein>
<evidence type="ECO:0000313" key="2">
    <source>
        <dbReference type="EMBL" id="KAH7935170.1"/>
    </source>
</evidence>
<evidence type="ECO:0000313" key="3">
    <source>
        <dbReference type="Proteomes" id="UP000821837"/>
    </source>
</evidence>
<comment type="caution">
    <text evidence="2">The sequence shown here is derived from an EMBL/GenBank/DDBJ whole genome shotgun (WGS) entry which is preliminary data.</text>
</comment>
<name>A0A9D4PCP5_RHISA</name>
<proteinExistence type="predicted"/>
<organism evidence="2 3">
    <name type="scientific">Rhipicephalus sanguineus</name>
    <name type="common">Brown dog tick</name>
    <name type="synonym">Ixodes sanguineus</name>
    <dbReference type="NCBI Taxonomy" id="34632"/>
    <lineage>
        <taxon>Eukaryota</taxon>
        <taxon>Metazoa</taxon>
        <taxon>Ecdysozoa</taxon>
        <taxon>Arthropoda</taxon>
        <taxon>Chelicerata</taxon>
        <taxon>Arachnida</taxon>
        <taxon>Acari</taxon>
        <taxon>Parasitiformes</taxon>
        <taxon>Ixodida</taxon>
        <taxon>Ixodoidea</taxon>
        <taxon>Ixodidae</taxon>
        <taxon>Rhipicephalinae</taxon>
        <taxon>Rhipicephalus</taxon>
        <taxon>Rhipicephalus</taxon>
    </lineage>
</organism>
<dbReference type="EMBL" id="JABSTV010001255">
    <property type="protein sequence ID" value="KAH7935170.1"/>
    <property type="molecule type" value="Genomic_DNA"/>
</dbReference>
<dbReference type="Proteomes" id="UP000821837">
    <property type="component" value="Unassembled WGS sequence"/>
</dbReference>
<sequence length="323" mass="34564">MATVASPVPQRAESPNGSSFAVSHRKGECFLRVSTLHAARAEGSVCAPGPAACVLAAAFRGRKQTGGSARRARSDGVPAQSSSTKPAAQSCRYFFVLHPPPPLPSTLSCGLVRPSRQHGSPRNARVHLPLAPGVKASVFETCHAQRCVCLAADTLFVPFLLSFPPAALVIFVVNSFHCAAHVGERAVETAPRARRESREKEEHGNGASVSIFFVPHPVVVFFLRAPFSPAPSLFSSIACSLLLDPGRRVLQYAAYLQIEKDPRRTTFSFLCVCCRGVRQPACSAVWPVVGSSAVGRCGCGTRFRKPLVGRSLGGYDYMLPPRI</sequence>
<feature type="region of interest" description="Disordered" evidence="1">
    <location>
        <begin position="64"/>
        <end position="84"/>
    </location>
</feature>
<dbReference type="AlphaFoldDB" id="A0A9D4PCP5"/>
<accession>A0A9D4PCP5</accession>
<feature type="region of interest" description="Disordered" evidence="1">
    <location>
        <begin position="1"/>
        <end position="21"/>
    </location>
</feature>